<proteinExistence type="predicted"/>
<dbReference type="EMBL" id="AP023287">
    <property type="protein sequence ID" value="BCI54665.1"/>
    <property type="molecule type" value="Genomic_DNA"/>
</dbReference>
<dbReference type="Pfam" id="PF06974">
    <property type="entry name" value="WS_DGAT_C"/>
    <property type="match status" value="1"/>
</dbReference>
<evidence type="ECO:0000313" key="3">
    <source>
        <dbReference type="Proteomes" id="UP000515734"/>
    </source>
</evidence>
<sequence>MPFDAPVTSATPVFLVAGSMPRSLTSDAMTARRLAAIDAQNLWMSAAMPNDQFLIYGFAGVAGDLPGALAAVVDRARACGELRLRVRERGRLRFPEWVDGGIDARQVLTHAPEDWAGCLETVTALTGDRLDAHTSAWRLHVFSPVRGVPGVTGPGTVAVVQVSHALADGMRSSALAAWLFGRQAQVPPVTVAPWESATLPVRAVRAARGHRALMRDVAAGRVAPQADPRPVLRSNAAPEGERGLRVLVRGRGELADTTVTVAVLAAISRALADHLRALGDDPATLGAELPMASPGPRRAHNHFGNVGVGLHPGLPYAERTARIAEELAQRRARAAHPGLRAAALASAAVPAPLVRWGVTAFDPTVRSPTATGNTVVTSVHRGAADLRFGGAPVAVTTGCPSLSPMMGLTHGVHGIGDTIAVSVHAAASAVGDIDAYVDRLSVALDRRS</sequence>
<feature type="domain" description="O-acyltransferase WSD1 C-terminal" evidence="1">
    <location>
        <begin position="317"/>
        <end position="445"/>
    </location>
</feature>
<organism evidence="2 3">
    <name type="scientific">Mycolicibacterium litorale</name>
    <dbReference type="NCBI Taxonomy" id="758802"/>
    <lineage>
        <taxon>Bacteria</taxon>
        <taxon>Bacillati</taxon>
        <taxon>Actinomycetota</taxon>
        <taxon>Actinomycetes</taxon>
        <taxon>Mycobacteriales</taxon>
        <taxon>Mycobacteriaceae</taxon>
        <taxon>Mycolicibacterium</taxon>
    </lineage>
</organism>
<dbReference type="Proteomes" id="UP000515734">
    <property type="component" value="Chromosome"/>
</dbReference>
<dbReference type="InterPro" id="IPR009721">
    <property type="entry name" value="O-acyltransferase_WSD1_C"/>
</dbReference>
<gene>
    <name evidence="2" type="ORF">NIIDNTM18_39430</name>
</gene>
<evidence type="ECO:0000313" key="2">
    <source>
        <dbReference type="EMBL" id="BCI54665.1"/>
    </source>
</evidence>
<name>A0A6S6P831_9MYCO</name>
<evidence type="ECO:0000259" key="1">
    <source>
        <dbReference type="Pfam" id="PF06974"/>
    </source>
</evidence>
<accession>A0A6S6P831</accession>
<protein>
    <recommendedName>
        <fullName evidence="1">O-acyltransferase WSD1 C-terminal domain-containing protein</fullName>
    </recommendedName>
</protein>
<dbReference type="AlphaFoldDB" id="A0A6S6P831"/>
<reference evidence="2 3" key="1">
    <citation type="submission" date="2020-07" db="EMBL/GenBank/DDBJ databases">
        <title>Complete genome sequence of Mycolicibacterium litorale like strain isolated from cardiac implantable electronic device infection.</title>
        <authorList>
            <person name="Fukano H."/>
            <person name="Miyama H."/>
            <person name="Hoshino Y."/>
        </authorList>
    </citation>
    <scope>NUCLEOTIDE SEQUENCE [LARGE SCALE GENOMIC DNA]</scope>
    <source>
        <strain evidence="2 3">NIIDNTM18</strain>
    </source>
</reference>